<dbReference type="Pfam" id="PF01979">
    <property type="entry name" value="Amidohydro_1"/>
    <property type="match status" value="1"/>
</dbReference>
<accession>A0A1G8LTA3</accession>
<keyword evidence="9" id="KW-0479">Metal-binding</keyword>
<dbReference type="GO" id="GO:0006145">
    <property type="term" value="P:purine nucleobase catabolic process"/>
    <property type="evidence" value="ECO:0007669"/>
    <property type="project" value="TreeGrafter"/>
</dbReference>
<evidence type="ECO:0000313" key="14">
    <source>
        <dbReference type="Proteomes" id="UP000199258"/>
    </source>
</evidence>
<organism evidence="13 14">
    <name type="scientific">Arthrobacter subterraneus</name>
    <dbReference type="NCBI Taxonomy" id="335973"/>
    <lineage>
        <taxon>Bacteria</taxon>
        <taxon>Bacillati</taxon>
        <taxon>Actinomycetota</taxon>
        <taxon>Actinomycetes</taxon>
        <taxon>Micrococcales</taxon>
        <taxon>Micrococcaceae</taxon>
        <taxon>Arthrobacter</taxon>
    </lineage>
</organism>
<proteinExistence type="inferred from homology"/>
<comment type="function">
    <text evidence="2">Catalyzes the reversible cyclization of carbamoyl aspartate to dihydroorotate.</text>
</comment>
<dbReference type="SUPFAM" id="SSF51338">
    <property type="entry name" value="Composite domain of metallo-dependent hydrolases"/>
    <property type="match status" value="1"/>
</dbReference>
<comment type="pathway">
    <text evidence="3">Nitrogen metabolism; (S)-allantoin degradation; allantoate from (S)-allantoin: step 1/1.</text>
</comment>
<dbReference type="AlphaFoldDB" id="A0A1G8LTA3"/>
<dbReference type="InterPro" id="IPR017593">
    <property type="entry name" value="Allantoinase"/>
</dbReference>
<comment type="similarity">
    <text evidence="4">Belongs to the metallo-dependent hydrolases superfamily. DHOase family. Class I DHOase subfamily.</text>
</comment>
<evidence type="ECO:0000256" key="1">
    <source>
        <dbReference type="ARBA" id="ARBA00001947"/>
    </source>
</evidence>
<dbReference type="PANTHER" id="PTHR43668:SF2">
    <property type="entry name" value="ALLANTOINASE"/>
    <property type="match status" value="1"/>
</dbReference>
<keyword evidence="10" id="KW-0378">Hydrolase</keyword>
<gene>
    <name evidence="13" type="ORF">SAMN04488693_1156</name>
</gene>
<comment type="similarity">
    <text evidence="5">Belongs to the metallo-dependent hydrolases superfamily. Allantoinase family.</text>
</comment>
<dbReference type="PROSITE" id="PS00482">
    <property type="entry name" value="DIHYDROOROTASE_1"/>
    <property type="match status" value="1"/>
</dbReference>
<dbReference type="SUPFAM" id="SSF51556">
    <property type="entry name" value="Metallo-dependent hydrolases"/>
    <property type="match status" value="1"/>
</dbReference>
<dbReference type="InterPro" id="IPR011059">
    <property type="entry name" value="Metal-dep_hydrolase_composite"/>
</dbReference>
<dbReference type="GO" id="GO:0050897">
    <property type="term" value="F:cobalt ion binding"/>
    <property type="evidence" value="ECO:0007669"/>
    <property type="project" value="InterPro"/>
</dbReference>
<dbReference type="InterPro" id="IPR032466">
    <property type="entry name" value="Metal_Hydrolase"/>
</dbReference>
<dbReference type="FunFam" id="3.20.20.140:FF:000032">
    <property type="entry name" value="Allantoinase Dal1"/>
    <property type="match status" value="1"/>
</dbReference>
<dbReference type="PANTHER" id="PTHR43668">
    <property type="entry name" value="ALLANTOINASE"/>
    <property type="match status" value="1"/>
</dbReference>
<name>A0A1G8LTA3_9MICC</name>
<evidence type="ECO:0000256" key="10">
    <source>
        <dbReference type="ARBA" id="ARBA00022801"/>
    </source>
</evidence>
<keyword evidence="8" id="KW-0659">Purine metabolism</keyword>
<dbReference type="Proteomes" id="UP000199258">
    <property type="component" value="Unassembled WGS sequence"/>
</dbReference>
<dbReference type="EC" id="3.5.2.5" evidence="7"/>
<dbReference type="GO" id="GO:0000256">
    <property type="term" value="P:allantoin catabolic process"/>
    <property type="evidence" value="ECO:0007669"/>
    <property type="project" value="InterPro"/>
</dbReference>
<comment type="cofactor">
    <cofactor evidence="1">
        <name>Zn(2+)</name>
        <dbReference type="ChEBI" id="CHEBI:29105"/>
    </cofactor>
</comment>
<evidence type="ECO:0000256" key="9">
    <source>
        <dbReference type="ARBA" id="ARBA00022723"/>
    </source>
</evidence>
<dbReference type="EMBL" id="FNDT01000015">
    <property type="protein sequence ID" value="SDI58942.1"/>
    <property type="molecule type" value="Genomic_DNA"/>
</dbReference>
<feature type="domain" description="Amidohydrolase-related" evidence="12">
    <location>
        <begin position="56"/>
        <end position="431"/>
    </location>
</feature>
<evidence type="ECO:0000313" key="13">
    <source>
        <dbReference type="EMBL" id="SDI58942.1"/>
    </source>
</evidence>
<dbReference type="Gene3D" id="3.20.20.140">
    <property type="entry name" value="Metal-dependent hydrolases"/>
    <property type="match status" value="1"/>
</dbReference>
<dbReference type="InterPro" id="IPR002195">
    <property type="entry name" value="Dihydroorotase_CS"/>
</dbReference>
<evidence type="ECO:0000256" key="6">
    <source>
        <dbReference type="ARBA" id="ARBA00011881"/>
    </source>
</evidence>
<dbReference type="InterPro" id="IPR050138">
    <property type="entry name" value="DHOase/Allantoinase_Hydrolase"/>
</dbReference>
<evidence type="ECO:0000256" key="5">
    <source>
        <dbReference type="ARBA" id="ARBA00010368"/>
    </source>
</evidence>
<dbReference type="GO" id="GO:0004038">
    <property type="term" value="F:allantoinase activity"/>
    <property type="evidence" value="ECO:0007669"/>
    <property type="project" value="UniProtKB-EC"/>
</dbReference>
<keyword evidence="11" id="KW-0862">Zinc</keyword>
<reference evidence="13 14" key="1">
    <citation type="submission" date="2016-10" db="EMBL/GenBank/DDBJ databases">
        <authorList>
            <person name="de Groot N.N."/>
        </authorList>
    </citation>
    <scope>NUCLEOTIDE SEQUENCE [LARGE SCALE GENOMIC DNA]</scope>
    <source>
        <strain evidence="13 14">NP_1H</strain>
    </source>
</reference>
<keyword evidence="14" id="KW-1185">Reference proteome</keyword>
<evidence type="ECO:0000256" key="3">
    <source>
        <dbReference type="ARBA" id="ARBA00004968"/>
    </source>
</evidence>
<evidence type="ECO:0000259" key="12">
    <source>
        <dbReference type="Pfam" id="PF01979"/>
    </source>
</evidence>
<evidence type="ECO:0000256" key="8">
    <source>
        <dbReference type="ARBA" id="ARBA00022631"/>
    </source>
</evidence>
<evidence type="ECO:0000256" key="2">
    <source>
        <dbReference type="ARBA" id="ARBA00002368"/>
    </source>
</evidence>
<dbReference type="InterPro" id="IPR006680">
    <property type="entry name" value="Amidohydro-rel"/>
</dbReference>
<protein>
    <recommendedName>
        <fullName evidence="7">allantoinase</fullName>
        <ecNumber evidence="7">3.5.2.5</ecNumber>
    </recommendedName>
</protein>
<dbReference type="GO" id="GO:0005737">
    <property type="term" value="C:cytoplasm"/>
    <property type="evidence" value="ECO:0007669"/>
    <property type="project" value="TreeGrafter"/>
</dbReference>
<dbReference type="OrthoDB" id="9803027at2"/>
<dbReference type="NCBIfam" id="TIGR03178">
    <property type="entry name" value="allantoinase"/>
    <property type="match status" value="1"/>
</dbReference>
<evidence type="ECO:0000256" key="7">
    <source>
        <dbReference type="ARBA" id="ARBA00012863"/>
    </source>
</evidence>
<evidence type="ECO:0000256" key="11">
    <source>
        <dbReference type="ARBA" id="ARBA00022833"/>
    </source>
</evidence>
<dbReference type="STRING" id="335973.SAMN04488693_1156"/>
<evidence type="ECO:0000256" key="4">
    <source>
        <dbReference type="ARBA" id="ARBA00010286"/>
    </source>
</evidence>
<dbReference type="GO" id="GO:0008270">
    <property type="term" value="F:zinc ion binding"/>
    <property type="evidence" value="ECO:0007669"/>
    <property type="project" value="InterPro"/>
</dbReference>
<sequence length="447" mass="48218">MSTETYDLVIRGERILTTAGIAPREVGVRNGVIVAMEPLGNGLDGATVVELAPDETLIPGLVDSHVHVNEPGRTEWEGFASATKAAAAGGVTTIIDMPLNSIPPTVNVDALQQKRAAAETQAFVDVGFWGGAIPGNKADLRPLHDEGVFGFKCFLLHSGVDEFPHLEADEMEADMAELKTFDSLMIVHAEDSRAIDRAPSAEGDQYSKFLASRPRGAENVAIAEVIERARWTGARAHILHLSSSDALPMIASARRDGVNLTVETCPHYLTLLSEEIPNGATAFKCCPPIREASNRELLWQGLIDGTIDCIVSDHSPSTLDLKDLENGDFGVAWGGVSSLQLGLSLIWSEARKRGLPLEQVVEWMSARPAAIARLQRKGKLALGYDADFSVFAPDETFVVDVHKLHHKNPISPYAGKALSGVVRSTYLRGEVLDLEKPTGRLLRRGAA</sequence>
<comment type="subunit">
    <text evidence="6">Homotetramer.</text>
</comment>
<dbReference type="RefSeq" id="WP_026544962.1">
    <property type="nucleotide sequence ID" value="NZ_FNDT01000015.1"/>
</dbReference>